<feature type="chain" id="PRO_5001648901" evidence="5">
    <location>
        <begin position="29"/>
        <end position="490"/>
    </location>
</feature>
<accession>A0A067SEK4</accession>
<sequence>MENLFAVRTRRLLACFLSAAEYAPVSNAYVFNVGGPMWALTGVQSTPTTGQPDWTNNILQLDLFPSQAHSPEVGRKVARPSYACIQIWSLVASQDGADPDRGEMKCEMVLCLDIGPAYELKWCPLPSHDIKDDNNSGQRKKLGLLAGTFEDDSLSVFVVPDPADVISADSNNSRPVCVKSQPILRIELEEMLCWTFDWANSELIAIGTTNGIIAVYNIGRALKSFADPTQPPTTNLLPTHYLHVHQSSIRALAWVKAPPCSPSGEPCVNEDPTVIASAGYDGMECLTDIRENRGSVMNRTRDIINGLAFSAFGGGPITMDHENTVKAYSAPPSMLGRGHSLFEPQGPVWSVSASEYHPQLAVGAADGSCSTTNTLRSTRRGGSVPFFVHKIFQMDYNRNTKEYRMLDRFLPQESLDRPTATRASKSQRQRQAKRAHDALPCEHRRVAARGRRAPRRVEQRQRAGVVRAARDGHAVRAVSRRRALGAVDEG</sequence>
<dbReference type="GO" id="GO:0006383">
    <property type="term" value="P:transcription by RNA polymerase III"/>
    <property type="evidence" value="ECO:0007669"/>
    <property type="project" value="TreeGrafter"/>
</dbReference>
<name>A0A067SEK4_GALM3</name>
<evidence type="ECO:0000256" key="2">
    <source>
        <dbReference type="ARBA" id="ARBA00023163"/>
    </source>
</evidence>
<dbReference type="PANTHER" id="PTHR15052">
    <property type="entry name" value="RNA POLYMERASE III TRANSCRIPTION INITIATION FACTOR COMPLEX SUBUNIT"/>
    <property type="match status" value="1"/>
</dbReference>
<dbReference type="PANTHER" id="PTHR15052:SF2">
    <property type="entry name" value="GENERAL TRANSCRIPTION FACTOR 3C POLYPEPTIDE 2"/>
    <property type="match status" value="1"/>
</dbReference>
<feature type="signal peptide" evidence="5">
    <location>
        <begin position="1"/>
        <end position="28"/>
    </location>
</feature>
<protein>
    <submittedName>
        <fullName evidence="6">Uncharacterized protein</fullName>
    </submittedName>
</protein>
<keyword evidence="2" id="KW-0804">Transcription</keyword>
<dbReference type="Gene3D" id="2.130.10.10">
    <property type="entry name" value="YVTN repeat-like/Quinoprotein amine dehydrogenase"/>
    <property type="match status" value="1"/>
</dbReference>
<dbReference type="Proteomes" id="UP000027222">
    <property type="component" value="Unassembled WGS sequence"/>
</dbReference>
<dbReference type="SUPFAM" id="SSF50978">
    <property type="entry name" value="WD40 repeat-like"/>
    <property type="match status" value="1"/>
</dbReference>
<dbReference type="OrthoDB" id="4703at2759"/>
<comment type="subcellular location">
    <subcellularLocation>
        <location evidence="1">Nucleus</location>
    </subcellularLocation>
</comment>
<evidence type="ECO:0000256" key="3">
    <source>
        <dbReference type="ARBA" id="ARBA00023242"/>
    </source>
</evidence>
<dbReference type="GO" id="GO:0000127">
    <property type="term" value="C:transcription factor TFIIIC complex"/>
    <property type="evidence" value="ECO:0007669"/>
    <property type="project" value="TreeGrafter"/>
</dbReference>
<dbReference type="InterPro" id="IPR052416">
    <property type="entry name" value="GTF3C_component"/>
</dbReference>
<keyword evidence="3" id="KW-0539">Nucleus</keyword>
<dbReference type="AlphaFoldDB" id="A0A067SEK4"/>
<dbReference type="HOGENOM" id="CLU_556723_0_0_1"/>
<evidence type="ECO:0000256" key="1">
    <source>
        <dbReference type="ARBA" id="ARBA00004123"/>
    </source>
</evidence>
<keyword evidence="5" id="KW-0732">Signal</keyword>
<evidence type="ECO:0000313" key="6">
    <source>
        <dbReference type="EMBL" id="KDR69360.1"/>
    </source>
</evidence>
<feature type="region of interest" description="Disordered" evidence="4">
    <location>
        <begin position="414"/>
        <end position="439"/>
    </location>
</feature>
<dbReference type="InterPro" id="IPR015943">
    <property type="entry name" value="WD40/YVTN_repeat-like_dom_sf"/>
</dbReference>
<gene>
    <name evidence="6" type="ORF">GALMADRAFT_256215</name>
</gene>
<dbReference type="GO" id="GO:0005634">
    <property type="term" value="C:nucleus"/>
    <property type="evidence" value="ECO:0007669"/>
    <property type="project" value="UniProtKB-SubCell"/>
</dbReference>
<dbReference type="STRING" id="685588.A0A067SEK4"/>
<dbReference type="EMBL" id="KL142403">
    <property type="protein sequence ID" value="KDR69360.1"/>
    <property type="molecule type" value="Genomic_DNA"/>
</dbReference>
<evidence type="ECO:0000256" key="4">
    <source>
        <dbReference type="SAM" id="MobiDB-lite"/>
    </source>
</evidence>
<evidence type="ECO:0000256" key="5">
    <source>
        <dbReference type="SAM" id="SignalP"/>
    </source>
</evidence>
<evidence type="ECO:0000313" key="7">
    <source>
        <dbReference type="Proteomes" id="UP000027222"/>
    </source>
</evidence>
<proteinExistence type="predicted"/>
<dbReference type="InterPro" id="IPR036322">
    <property type="entry name" value="WD40_repeat_dom_sf"/>
</dbReference>
<reference evidence="7" key="1">
    <citation type="journal article" date="2014" name="Proc. Natl. Acad. Sci. U.S.A.">
        <title>Extensive sampling of basidiomycete genomes demonstrates inadequacy of the white-rot/brown-rot paradigm for wood decay fungi.</title>
        <authorList>
            <person name="Riley R."/>
            <person name="Salamov A.A."/>
            <person name="Brown D.W."/>
            <person name="Nagy L.G."/>
            <person name="Floudas D."/>
            <person name="Held B.W."/>
            <person name="Levasseur A."/>
            <person name="Lombard V."/>
            <person name="Morin E."/>
            <person name="Otillar R."/>
            <person name="Lindquist E.A."/>
            <person name="Sun H."/>
            <person name="LaButti K.M."/>
            <person name="Schmutz J."/>
            <person name="Jabbour D."/>
            <person name="Luo H."/>
            <person name="Baker S.E."/>
            <person name="Pisabarro A.G."/>
            <person name="Walton J.D."/>
            <person name="Blanchette R.A."/>
            <person name="Henrissat B."/>
            <person name="Martin F."/>
            <person name="Cullen D."/>
            <person name="Hibbett D.S."/>
            <person name="Grigoriev I.V."/>
        </authorList>
    </citation>
    <scope>NUCLEOTIDE SEQUENCE [LARGE SCALE GENOMIC DNA]</scope>
    <source>
        <strain evidence="7">CBS 339.88</strain>
    </source>
</reference>
<organism evidence="6 7">
    <name type="scientific">Galerina marginata (strain CBS 339.88)</name>
    <dbReference type="NCBI Taxonomy" id="685588"/>
    <lineage>
        <taxon>Eukaryota</taxon>
        <taxon>Fungi</taxon>
        <taxon>Dikarya</taxon>
        <taxon>Basidiomycota</taxon>
        <taxon>Agaricomycotina</taxon>
        <taxon>Agaricomycetes</taxon>
        <taxon>Agaricomycetidae</taxon>
        <taxon>Agaricales</taxon>
        <taxon>Agaricineae</taxon>
        <taxon>Strophariaceae</taxon>
        <taxon>Galerina</taxon>
    </lineage>
</organism>
<keyword evidence="7" id="KW-1185">Reference proteome</keyword>